<dbReference type="AlphaFoldDB" id="B6W8R7"/>
<dbReference type="STRING" id="561177.ANHYDRO_00968"/>
<reference evidence="1 2" key="1">
    <citation type="submission" date="2008-09" db="EMBL/GenBank/DDBJ databases">
        <authorList>
            <person name="Fulton L."/>
            <person name="Clifton S."/>
            <person name="Fulton B."/>
            <person name="Xu J."/>
            <person name="Minx P."/>
            <person name="Pepin K.H."/>
            <person name="Johnson M."/>
            <person name="Thiruvilangam P."/>
            <person name="Bhonagiri V."/>
            <person name="Nash W.E."/>
            <person name="Mardis E.R."/>
            <person name="Wilson R.K."/>
        </authorList>
    </citation>
    <scope>NUCLEOTIDE SEQUENCE [LARGE SCALE GENOMIC DNA]</scope>
    <source>
        <strain evidence="1 2">DSM 7454</strain>
    </source>
</reference>
<name>B6W8R7_9FIRM</name>
<accession>B6W8R7</accession>
<reference evidence="1 2" key="2">
    <citation type="submission" date="2008-10" db="EMBL/GenBank/DDBJ databases">
        <title>Draft genome sequence of Anaerococcus hydrogenalis (DSM 7454).</title>
        <authorList>
            <person name="Sudarsanam P."/>
            <person name="Ley R."/>
            <person name="Guruge J."/>
            <person name="Turnbaugh P.J."/>
            <person name="Mahowald M."/>
            <person name="Liep D."/>
            <person name="Gordon J."/>
        </authorList>
    </citation>
    <scope>NUCLEOTIDE SEQUENCE [LARGE SCALE GENOMIC DNA]</scope>
    <source>
        <strain evidence="1 2">DSM 7454</strain>
    </source>
</reference>
<gene>
    <name evidence="1" type="ORF">ANHYDRO_00968</name>
</gene>
<dbReference type="EMBL" id="ABXA01000022">
    <property type="protein sequence ID" value="EEB36189.1"/>
    <property type="molecule type" value="Genomic_DNA"/>
</dbReference>
<proteinExistence type="predicted"/>
<evidence type="ECO:0000313" key="1">
    <source>
        <dbReference type="EMBL" id="EEB36189.1"/>
    </source>
</evidence>
<evidence type="ECO:0000313" key="2">
    <source>
        <dbReference type="Proteomes" id="UP000005451"/>
    </source>
</evidence>
<sequence length="41" mass="4960">MRICILCQQSDPYNKIRKTLVKKISNNKINNNINKIFYKNF</sequence>
<organism evidence="1 2">
    <name type="scientific">Anaerococcus hydrogenalis DSM 7454</name>
    <dbReference type="NCBI Taxonomy" id="561177"/>
    <lineage>
        <taxon>Bacteria</taxon>
        <taxon>Bacillati</taxon>
        <taxon>Bacillota</taxon>
        <taxon>Tissierellia</taxon>
        <taxon>Tissierellales</taxon>
        <taxon>Peptoniphilaceae</taxon>
        <taxon>Anaerococcus</taxon>
    </lineage>
</organism>
<protein>
    <submittedName>
        <fullName evidence="1">Uncharacterized protein</fullName>
    </submittedName>
</protein>
<dbReference type="Proteomes" id="UP000005451">
    <property type="component" value="Unassembled WGS sequence"/>
</dbReference>
<comment type="caution">
    <text evidence="1">The sequence shown here is derived from an EMBL/GenBank/DDBJ whole genome shotgun (WGS) entry which is preliminary data.</text>
</comment>